<gene>
    <name evidence="2" type="ORF">GCM10009759_25450</name>
</gene>
<evidence type="ECO:0000313" key="2">
    <source>
        <dbReference type="EMBL" id="GAA2096344.1"/>
    </source>
</evidence>
<feature type="region of interest" description="Disordered" evidence="1">
    <location>
        <begin position="269"/>
        <end position="316"/>
    </location>
</feature>
<keyword evidence="3" id="KW-1185">Reference proteome</keyword>
<comment type="caution">
    <text evidence="2">The sequence shown here is derived from an EMBL/GenBank/DDBJ whole genome shotgun (WGS) entry which is preliminary data.</text>
</comment>
<accession>A0ABP5I8Y1</accession>
<organism evidence="2 3">
    <name type="scientific">Kitasatospora saccharophila</name>
    <dbReference type="NCBI Taxonomy" id="407973"/>
    <lineage>
        <taxon>Bacteria</taxon>
        <taxon>Bacillati</taxon>
        <taxon>Actinomycetota</taxon>
        <taxon>Actinomycetes</taxon>
        <taxon>Kitasatosporales</taxon>
        <taxon>Streptomycetaceae</taxon>
        <taxon>Kitasatospora</taxon>
    </lineage>
</organism>
<evidence type="ECO:0000313" key="3">
    <source>
        <dbReference type="Proteomes" id="UP001500897"/>
    </source>
</evidence>
<name>A0ABP5I8Y1_9ACTN</name>
<dbReference type="Proteomes" id="UP001500897">
    <property type="component" value="Unassembled WGS sequence"/>
</dbReference>
<dbReference type="EMBL" id="BAAANS010000014">
    <property type="protein sequence ID" value="GAA2096344.1"/>
    <property type="molecule type" value="Genomic_DNA"/>
</dbReference>
<reference evidence="3" key="1">
    <citation type="journal article" date="2019" name="Int. J. Syst. Evol. Microbiol.">
        <title>The Global Catalogue of Microorganisms (GCM) 10K type strain sequencing project: providing services to taxonomists for standard genome sequencing and annotation.</title>
        <authorList>
            <consortium name="The Broad Institute Genomics Platform"/>
            <consortium name="The Broad Institute Genome Sequencing Center for Infectious Disease"/>
            <person name="Wu L."/>
            <person name="Ma J."/>
        </authorList>
    </citation>
    <scope>NUCLEOTIDE SEQUENCE [LARGE SCALE GENOMIC DNA]</scope>
    <source>
        <strain evidence="3">JCM 14559</strain>
    </source>
</reference>
<sequence length="316" mass="33985">MVGGEGVRQAARAVQAADQQGGDRLVQRVLGARPVERGDRLRAAAQPQQALRPALQGPHALPVQAGGEDAPQLRLRQVGQRGGPAPQPQGLAQQRDRGGVPLRPGVPVRSGELGGAGGEPLEAQRVDQVGRPVQPVARRPGLQGERGAREQLAQGRDVPLERGPGLGGGRVAPEQLEQPGHRDDPAQFERQQRQHTRPLGPAGRHRATVGGRQLDRSQQSNEHGSPQVDAGWRSVPSRFGRQSATPGCPFSEPTDRSFVRFSARLWRARTRPSRPSATRPGTWWPSVQAAAGPRSLTRRQKFAVRAGSRGPRPSPR</sequence>
<feature type="region of interest" description="Disordered" evidence="1">
    <location>
        <begin position="1"/>
        <end position="256"/>
    </location>
</feature>
<feature type="compositionally biased region" description="Low complexity" evidence="1">
    <location>
        <begin position="7"/>
        <end position="24"/>
    </location>
</feature>
<proteinExistence type="predicted"/>
<evidence type="ECO:0000256" key="1">
    <source>
        <dbReference type="SAM" id="MobiDB-lite"/>
    </source>
</evidence>
<feature type="compositionally biased region" description="Low complexity" evidence="1">
    <location>
        <begin position="307"/>
        <end position="316"/>
    </location>
</feature>
<feature type="compositionally biased region" description="Basic and acidic residues" evidence="1">
    <location>
        <begin position="179"/>
        <end position="192"/>
    </location>
</feature>
<protein>
    <submittedName>
        <fullName evidence="2">Uncharacterized protein</fullName>
    </submittedName>
</protein>
<feature type="compositionally biased region" description="Low complexity" evidence="1">
    <location>
        <begin position="43"/>
        <end position="56"/>
    </location>
</feature>